<dbReference type="InterPro" id="IPR022313">
    <property type="entry name" value="Phe/His_NH3-lyase_AS"/>
</dbReference>
<evidence type="ECO:0000313" key="10">
    <source>
        <dbReference type="EMBL" id="MBJ7593635.1"/>
    </source>
</evidence>
<evidence type="ECO:0000256" key="8">
    <source>
        <dbReference type="RuleBase" id="RU004479"/>
    </source>
</evidence>
<dbReference type="GO" id="GO:0006548">
    <property type="term" value="P:L-histidine catabolic process"/>
    <property type="evidence" value="ECO:0007669"/>
    <property type="project" value="UniProtKB-UniRule"/>
</dbReference>
<dbReference type="InterPro" id="IPR008948">
    <property type="entry name" value="L-Aspartase-like"/>
</dbReference>
<comment type="pathway">
    <text evidence="1 8">Amino-acid degradation; L-histidine degradation into L-glutamate; N-formimidoyl-L-glutamate from L-histidine: step 1/3.</text>
</comment>
<dbReference type="Pfam" id="PF00221">
    <property type="entry name" value="Lyase_aromatic"/>
    <property type="match status" value="1"/>
</dbReference>
<protein>
    <recommendedName>
        <fullName evidence="2 6">Histidine ammonia-lyase</fullName>
        <ecNumber evidence="2 6">4.3.1.3</ecNumber>
    </recommendedName>
</protein>
<dbReference type="FunFam" id="1.10.275.10:FF:000005">
    <property type="entry name" value="Histidine ammonia-lyase"/>
    <property type="match status" value="1"/>
</dbReference>
<dbReference type="PANTHER" id="PTHR10362">
    <property type="entry name" value="HISTIDINE AMMONIA-LYASE"/>
    <property type="match status" value="1"/>
</dbReference>
<evidence type="ECO:0000256" key="5">
    <source>
        <dbReference type="ARBA" id="ARBA00049269"/>
    </source>
</evidence>
<dbReference type="EC" id="4.3.1.3" evidence="2 6"/>
<dbReference type="InterPro" id="IPR024083">
    <property type="entry name" value="Fumarase/histidase_N"/>
</dbReference>
<dbReference type="GO" id="GO:0005737">
    <property type="term" value="C:cytoplasm"/>
    <property type="evidence" value="ECO:0007669"/>
    <property type="project" value="UniProtKB-SubCell"/>
</dbReference>
<comment type="subcellular location">
    <subcellularLocation>
        <location evidence="9">Cytoplasm</location>
    </subcellularLocation>
</comment>
<name>A0A934JV50_9BACT</name>
<comment type="similarity">
    <text evidence="7">Belongs to the PAL/histidase family.</text>
</comment>
<dbReference type="InterPro" id="IPR001106">
    <property type="entry name" value="Aromatic_Lyase"/>
</dbReference>
<sequence>MVVLDGSPLTIDDVIAVVRGGATVEVGEEARRRMAPSRAIVEQLDSSDSIAYGVTTGFGALADRAVQPADRAALQRHVVLSHASGMGDALDAEVVRGMLLLRARTLCAGYSGVRPVLPESLVALLNSGLVPWVPEHGSLGASGDLAPLAHATACLLGEGWVWDGATRQPAGEALAGRGLEPLTVGPREGLALINGTDGMSALLALAVADLEALLRAADVIAAMSVEALLGTTRAFAENAVALRPAPGQAASAANLRALLADSALVASHRESHHAVQDPYSLRCTPQVHGAARDVHAFARECVQRELEAVVDNPMVLDGEVVSGGNFHGQALAYAADMLASVCADVAAISERRLDRLLDPARSRGLPAFLTPSPGLNSGLMICQYTAAAMVVELRAAASPIAVHSMSTSAGQEDHVSMGFTAAMRTRRSVTTLRRVLAAELLAAAQALELRAPLRPGSATGAVIASLRARVAHLDDDRVLAGDLEQAEEWLREQRWRGVLPGVTDSLR</sequence>
<dbReference type="GO" id="GO:0004397">
    <property type="term" value="F:histidine ammonia-lyase activity"/>
    <property type="evidence" value="ECO:0007669"/>
    <property type="project" value="UniProtKB-UniRule"/>
</dbReference>
<evidence type="ECO:0000256" key="1">
    <source>
        <dbReference type="ARBA" id="ARBA00005113"/>
    </source>
</evidence>
<evidence type="ECO:0000256" key="6">
    <source>
        <dbReference type="NCBIfam" id="TIGR01225"/>
    </source>
</evidence>
<dbReference type="CDD" id="cd00332">
    <property type="entry name" value="PAL-HAL"/>
    <property type="match status" value="1"/>
</dbReference>
<reference evidence="10 11" key="1">
    <citation type="submission" date="2020-10" db="EMBL/GenBank/DDBJ databases">
        <title>Ca. Dormibacterota MAGs.</title>
        <authorList>
            <person name="Montgomery K."/>
        </authorList>
    </citation>
    <scope>NUCLEOTIDE SEQUENCE [LARGE SCALE GENOMIC DNA]</scope>
    <source>
        <strain evidence="10">SC8812_S17_18</strain>
    </source>
</reference>
<dbReference type="EMBL" id="JAEKNS010000030">
    <property type="protein sequence ID" value="MBJ7593635.1"/>
    <property type="molecule type" value="Genomic_DNA"/>
</dbReference>
<comment type="catalytic activity">
    <reaction evidence="5 8">
        <text>L-histidine = trans-urocanate + NH4(+)</text>
        <dbReference type="Rhea" id="RHEA:21232"/>
        <dbReference type="ChEBI" id="CHEBI:17771"/>
        <dbReference type="ChEBI" id="CHEBI:28938"/>
        <dbReference type="ChEBI" id="CHEBI:57595"/>
        <dbReference type="EC" id="4.3.1.3"/>
    </reaction>
</comment>
<evidence type="ECO:0000256" key="3">
    <source>
        <dbReference type="ARBA" id="ARBA00022808"/>
    </source>
</evidence>
<dbReference type="Gene3D" id="1.20.200.10">
    <property type="entry name" value="Fumarase/aspartase (Central domain)"/>
    <property type="match status" value="1"/>
</dbReference>
<dbReference type="NCBIfam" id="TIGR01225">
    <property type="entry name" value="hutH"/>
    <property type="match status" value="1"/>
</dbReference>
<keyword evidence="4 7" id="KW-0456">Lyase</keyword>
<evidence type="ECO:0000256" key="4">
    <source>
        <dbReference type="ARBA" id="ARBA00023239"/>
    </source>
</evidence>
<dbReference type="Proteomes" id="UP000606991">
    <property type="component" value="Unassembled WGS sequence"/>
</dbReference>
<evidence type="ECO:0000256" key="7">
    <source>
        <dbReference type="RuleBase" id="RU003954"/>
    </source>
</evidence>
<keyword evidence="3 8" id="KW-0369">Histidine metabolism</keyword>
<evidence type="ECO:0000313" key="11">
    <source>
        <dbReference type="Proteomes" id="UP000606991"/>
    </source>
</evidence>
<gene>
    <name evidence="10" type="primary">hutH</name>
    <name evidence="10" type="ORF">JF886_02035</name>
</gene>
<evidence type="ECO:0000256" key="9">
    <source>
        <dbReference type="RuleBase" id="RU004480"/>
    </source>
</evidence>
<organism evidence="10 11">
    <name type="scientific">Candidatus Aeolococcus gillhamiae</name>
    <dbReference type="NCBI Taxonomy" id="3127015"/>
    <lineage>
        <taxon>Bacteria</taxon>
        <taxon>Bacillati</taxon>
        <taxon>Candidatus Dormiibacterota</taxon>
        <taxon>Candidatus Dormibacteria</taxon>
        <taxon>Candidatus Aeolococcales</taxon>
        <taxon>Candidatus Aeolococcaceae</taxon>
        <taxon>Candidatus Aeolococcus</taxon>
    </lineage>
</organism>
<dbReference type="NCBIfam" id="NF006871">
    <property type="entry name" value="PRK09367.1"/>
    <property type="match status" value="1"/>
</dbReference>
<dbReference type="SUPFAM" id="SSF48557">
    <property type="entry name" value="L-aspartase-like"/>
    <property type="match status" value="1"/>
</dbReference>
<comment type="caution">
    <text evidence="10">The sequence shown here is derived from an EMBL/GenBank/DDBJ whole genome shotgun (WGS) entry which is preliminary data.</text>
</comment>
<dbReference type="Gene3D" id="1.10.275.10">
    <property type="entry name" value="Fumarase/aspartase (N-terminal domain)"/>
    <property type="match status" value="1"/>
</dbReference>
<dbReference type="RefSeq" id="WP_337309099.1">
    <property type="nucleotide sequence ID" value="NZ_JAEKNS010000030.1"/>
</dbReference>
<dbReference type="AlphaFoldDB" id="A0A934JV50"/>
<proteinExistence type="inferred from homology"/>
<dbReference type="PROSITE" id="PS00488">
    <property type="entry name" value="PAL_HISTIDASE"/>
    <property type="match status" value="1"/>
</dbReference>
<evidence type="ECO:0000256" key="2">
    <source>
        <dbReference type="ARBA" id="ARBA00012994"/>
    </source>
</evidence>
<dbReference type="InterPro" id="IPR005921">
    <property type="entry name" value="HutH"/>
</dbReference>
<accession>A0A934JV50</accession>